<name>A0A4Y8CKJ9_9HELO</name>
<evidence type="ECO:0000256" key="1">
    <source>
        <dbReference type="SAM" id="MobiDB-lite"/>
    </source>
</evidence>
<organism evidence="2 3">
    <name type="scientific">Botryotinia calthae</name>
    <dbReference type="NCBI Taxonomy" id="38488"/>
    <lineage>
        <taxon>Eukaryota</taxon>
        <taxon>Fungi</taxon>
        <taxon>Dikarya</taxon>
        <taxon>Ascomycota</taxon>
        <taxon>Pezizomycotina</taxon>
        <taxon>Leotiomycetes</taxon>
        <taxon>Helotiales</taxon>
        <taxon>Sclerotiniaceae</taxon>
        <taxon>Botryotinia</taxon>
    </lineage>
</organism>
<dbReference type="OrthoDB" id="3541176at2759"/>
<gene>
    <name evidence="2" type="ORF">BOTCAL_0532g00030</name>
</gene>
<dbReference type="EMBL" id="PHWZ01000530">
    <property type="protein sequence ID" value="TEY37129.1"/>
    <property type="molecule type" value="Genomic_DNA"/>
</dbReference>
<comment type="caution">
    <text evidence="2">The sequence shown here is derived from an EMBL/GenBank/DDBJ whole genome shotgun (WGS) entry which is preliminary data.</text>
</comment>
<dbReference type="Proteomes" id="UP000297299">
    <property type="component" value="Unassembled WGS sequence"/>
</dbReference>
<sequence>MSNQWSTKPSGPWDEKYLDLDPGNPNLRTPGPTEPIFYPQNPGDPYIMKPVSHSWADISGMIVQCANSRKDITSRPIYYQLCQSIYFNRDPNIILLQFKEIYNHLFFGGMVETSTMKGFVDDEVKIIFSLEIVSDRARAAEVGLNDALGLTTGFSCGRFQCVTIYILDRRTQMPGWNYFEVIIEMLGTLAHEMIHAMELMYTKYRGEKIGIAYAPHGAKFQKAAQAIEQATGYQGWTWPVIELGRDWSVVCDVFFYKYKEPTDTEFRNMGLDAEKIRKILHPRTTKLIDQPSDFE</sequence>
<protein>
    <submittedName>
        <fullName evidence="2">Uncharacterized protein</fullName>
    </submittedName>
</protein>
<accession>A0A4Y8CKJ9</accession>
<keyword evidence="3" id="KW-1185">Reference proteome</keyword>
<feature type="region of interest" description="Disordered" evidence="1">
    <location>
        <begin position="1"/>
        <end position="33"/>
    </location>
</feature>
<dbReference type="AlphaFoldDB" id="A0A4Y8CKJ9"/>
<proteinExistence type="predicted"/>
<reference evidence="2 3" key="1">
    <citation type="submission" date="2017-11" db="EMBL/GenBank/DDBJ databases">
        <title>Comparative genomics of Botrytis spp.</title>
        <authorList>
            <person name="Valero-Jimenez C.A."/>
            <person name="Tapia P."/>
            <person name="Veloso J."/>
            <person name="Silva-Moreno E."/>
            <person name="Staats M."/>
            <person name="Valdes J.H."/>
            <person name="Van Kan J.A.L."/>
        </authorList>
    </citation>
    <scope>NUCLEOTIDE SEQUENCE [LARGE SCALE GENOMIC DNA]</scope>
    <source>
        <strain evidence="2 3">MUCL2830</strain>
    </source>
</reference>
<evidence type="ECO:0000313" key="2">
    <source>
        <dbReference type="EMBL" id="TEY37129.1"/>
    </source>
</evidence>
<evidence type="ECO:0000313" key="3">
    <source>
        <dbReference type="Proteomes" id="UP000297299"/>
    </source>
</evidence>